<dbReference type="RefSeq" id="WP_204516565.1">
    <property type="nucleotide sequence ID" value="NZ_BAABIN010000009.1"/>
</dbReference>
<dbReference type="AlphaFoldDB" id="A0A939BSU1"/>
<comment type="caution">
    <text evidence="2">The sequence shown here is derived from an EMBL/GenBank/DDBJ whole genome shotgun (WGS) entry which is preliminary data.</text>
</comment>
<keyword evidence="3" id="KW-1185">Reference proteome</keyword>
<dbReference type="Proteomes" id="UP000717624">
    <property type="component" value="Unassembled WGS sequence"/>
</dbReference>
<feature type="chain" id="PRO_5039570273" description="D-glucuronyl C5-epimerase C-terminal domain-containing protein" evidence="1">
    <location>
        <begin position="25"/>
        <end position="475"/>
    </location>
</feature>
<evidence type="ECO:0000313" key="3">
    <source>
        <dbReference type="Proteomes" id="UP000717624"/>
    </source>
</evidence>
<dbReference type="EMBL" id="JAFBEB010000001">
    <property type="protein sequence ID" value="MBM7588844.1"/>
    <property type="molecule type" value="Genomic_DNA"/>
</dbReference>
<organism evidence="2 3">
    <name type="scientific">Brevibacillus fulvus</name>
    <dbReference type="NCBI Taxonomy" id="1125967"/>
    <lineage>
        <taxon>Bacteria</taxon>
        <taxon>Bacillati</taxon>
        <taxon>Bacillota</taxon>
        <taxon>Bacilli</taxon>
        <taxon>Bacillales</taxon>
        <taxon>Paenibacillaceae</taxon>
        <taxon>Brevibacillus</taxon>
    </lineage>
</organism>
<name>A0A939BSU1_9BACL</name>
<accession>A0A939BSU1</accession>
<evidence type="ECO:0008006" key="4">
    <source>
        <dbReference type="Google" id="ProtNLM"/>
    </source>
</evidence>
<reference evidence="2" key="1">
    <citation type="submission" date="2021-01" db="EMBL/GenBank/DDBJ databases">
        <title>Genomic Encyclopedia of Type Strains, Phase IV (KMG-IV): sequencing the most valuable type-strain genomes for metagenomic binning, comparative biology and taxonomic classification.</title>
        <authorList>
            <person name="Goeker M."/>
        </authorList>
    </citation>
    <scope>NUCLEOTIDE SEQUENCE</scope>
    <source>
        <strain evidence="2">DSM 25523</strain>
    </source>
</reference>
<keyword evidence="1" id="KW-0732">Signal</keyword>
<feature type="signal peptide" evidence="1">
    <location>
        <begin position="1"/>
        <end position="24"/>
    </location>
</feature>
<sequence>MRIKIVINFCLLLLVCGHVGAVHAAAANPVSEEKWQAIDNGLIKTKTVRFANGDTYWMKRIEFLSDQASPYSLFIPLSGYEATFRYVDPLAAEPAWLSIPLSTTLPARSGFLQTEQMSMLMNASNLFQTVHSGTVEEQPNYLPIYVYPTAEGYTLEVQIPQQANFVAEVWGLTSNQPLIDWEYDSAAEVIWHKIDLQYETKWSWDGFYVKTPATYTPYSAQSFWRLPTNYAAYWLLTEENSRASDELVWVMLDTALANQNEAGYWETLPQSNWLWQDYGIGPNFFDTRFNTDIASLLLKGYEKYHRAEFLQAAKMYAAFLMQHMNENHYLTYGTQEGWLVQDYGWTQPHLPTHVSLNHQLQEMNFLYQLYLVTEQPVYRDYADKLLYGIKNTGQRWLKPDGNLHYAYLNDGTFGLQDYPYLTYNDLVEAQNLLSRLYGMTDPDLLELMSSKKRWMDENGIYDYRSPEFSFEPLTD</sequence>
<proteinExistence type="predicted"/>
<protein>
    <recommendedName>
        <fullName evidence="4">D-glucuronyl C5-epimerase C-terminal domain-containing protein</fullName>
    </recommendedName>
</protein>
<evidence type="ECO:0000256" key="1">
    <source>
        <dbReference type="SAM" id="SignalP"/>
    </source>
</evidence>
<evidence type="ECO:0000313" key="2">
    <source>
        <dbReference type="EMBL" id="MBM7588844.1"/>
    </source>
</evidence>
<gene>
    <name evidence="2" type="ORF">JOD01_000430</name>
</gene>